<dbReference type="InterPro" id="IPR042106">
    <property type="entry name" value="Nuo/plastoQ_OxRdtase_6_NuoJ"/>
</dbReference>
<dbReference type="Gene3D" id="1.20.120.1200">
    <property type="entry name" value="NADH-ubiquinone/plastoquinone oxidoreductase chain 6, subunit NuoJ"/>
    <property type="match status" value="1"/>
</dbReference>
<keyword evidence="2" id="KW-0472">Membrane</keyword>
<dbReference type="PANTHER" id="PTHR33269">
    <property type="entry name" value="NADH-UBIQUINONE OXIDOREDUCTASE CHAIN 6"/>
    <property type="match status" value="1"/>
</dbReference>
<dbReference type="RefSeq" id="WP_207164345.1">
    <property type="nucleotide sequence ID" value="NZ_CP071382.1"/>
</dbReference>
<dbReference type="Pfam" id="PF00499">
    <property type="entry name" value="Oxidored_q3"/>
    <property type="match status" value="1"/>
</dbReference>
<comment type="subcellular location">
    <subcellularLocation>
        <location evidence="2">Cell membrane</location>
        <topology evidence="2">Multi-pass membrane protein</topology>
    </subcellularLocation>
</comment>
<feature type="transmembrane region" description="Helical" evidence="2">
    <location>
        <begin position="6"/>
        <end position="23"/>
    </location>
</feature>
<comment type="function">
    <text evidence="2">NDH-1 shuttles electrons from NADH, via FMN and iron-sulfur (Fe-S) centers, to quinones in the respiratory chain. Couples the redox reaction to proton translocation (for every two electrons transferred, four hydrogen ions are translocated across the cytoplasmic membrane), and thus conserves the redox energy in a proton gradient.</text>
</comment>
<sequence>METFFFMIVAAVAVLASILVITCKNPINSALSLILTFFCLATLYVTLDAPFMAAIQVLVYAGAIMVLIVFVIMLLNVRTESGRRTSHSVLFGSLIGLFTLFQLFYLFNRGSLTGSKGVIDSELVNRVGHTELIANALYTDFLLPFEITSILLLVAIIGAVILTKKKI</sequence>
<dbReference type="InterPro" id="IPR001457">
    <property type="entry name" value="NADH_UbQ/plastoQ_OxRdtase_su6"/>
</dbReference>
<evidence type="ECO:0000256" key="1">
    <source>
        <dbReference type="ARBA" id="ARBA00005698"/>
    </source>
</evidence>
<evidence type="ECO:0000313" key="3">
    <source>
        <dbReference type="EMBL" id="QSV46566.1"/>
    </source>
</evidence>
<evidence type="ECO:0000256" key="2">
    <source>
        <dbReference type="RuleBase" id="RU004429"/>
    </source>
</evidence>
<proteinExistence type="inferred from homology"/>
<gene>
    <name evidence="3" type="ORF">JZM60_04615</name>
</gene>
<comment type="catalytic activity">
    <reaction evidence="2">
        <text>a quinone + NADH + 5 H(+)(in) = a quinol + NAD(+) + 4 H(+)(out)</text>
        <dbReference type="Rhea" id="RHEA:57888"/>
        <dbReference type="ChEBI" id="CHEBI:15378"/>
        <dbReference type="ChEBI" id="CHEBI:24646"/>
        <dbReference type="ChEBI" id="CHEBI:57540"/>
        <dbReference type="ChEBI" id="CHEBI:57945"/>
        <dbReference type="ChEBI" id="CHEBI:132124"/>
    </reaction>
</comment>
<accession>A0ABX7Q622</accession>
<keyword evidence="4" id="KW-1185">Reference proteome</keyword>
<protein>
    <recommendedName>
        <fullName evidence="2">NADH-quinone oxidoreductase subunit J</fullName>
        <ecNumber evidence="2">7.1.1.-</ecNumber>
    </recommendedName>
</protein>
<dbReference type="EC" id="7.1.1.-" evidence="2"/>
<keyword evidence="2" id="KW-1003">Cell membrane</keyword>
<reference evidence="3 4" key="1">
    <citation type="submission" date="2021-03" db="EMBL/GenBank/DDBJ databases">
        <title>Geobacter metallireducens gen. nov. sp. nov., a microorganism capable of coupling the complete oxidation of organic compounds to the reduction of iron and other metals.</title>
        <authorList>
            <person name="Li Y."/>
        </authorList>
    </citation>
    <scope>NUCLEOTIDE SEQUENCE [LARGE SCALE GENOMIC DNA]</scope>
    <source>
        <strain evidence="3 4">Jerry-YX</strain>
    </source>
</reference>
<keyword evidence="2" id="KW-0812">Transmembrane</keyword>
<feature type="transmembrane region" description="Helical" evidence="2">
    <location>
        <begin position="141"/>
        <end position="162"/>
    </location>
</feature>
<keyword evidence="2" id="KW-0874">Quinone</keyword>
<keyword evidence="2" id="KW-0520">NAD</keyword>
<feature type="transmembrane region" description="Helical" evidence="2">
    <location>
        <begin position="89"/>
        <end position="107"/>
    </location>
</feature>
<evidence type="ECO:0000313" key="4">
    <source>
        <dbReference type="Proteomes" id="UP000663651"/>
    </source>
</evidence>
<feature type="transmembrane region" description="Helical" evidence="2">
    <location>
        <begin position="53"/>
        <end position="77"/>
    </location>
</feature>
<comment type="similarity">
    <text evidence="1 2">Belongs to the complex I subunit 6 family.</text>
</comment>
<dbReference type="PANTHER" id="PTHR33269:SF17">
    <property type="entry name" value="NADH-UBIQUINONE OXIDOREDUCTASE CHAIN 6"/>
    <property type="match status" value="1"/>
</dbReference>
<organism evidence="3 4">
    <name type="scientific">Geobacter benzoatilyticus</name>
    <dbReference type="NCBI Taxonomy" id="2815309"/>
    <lineage>
        <taxon>Bacteria</taxon>
        <taxon>Pseudomonadati</taxon>
        <taxon>Thermodesulfobacteriota</taxon>
        <taxon>Desulfuromonadia</taxon>
        <taxon>Geobacterales</taxon>
        <taxon>Geobacteraceae</taxon>
        <taxon>Geobacter</taxon>
    </lineage>
</organism>
<name>A0ABX7Q622_9BACT</name>
<keyword evidence="2" id="KW-1133">Transmembrane helix</keyword>
<dbReference type="Proteomes" id="UP000663651">
    <property type="component" value="Chromosome"/>
</dbReference>
<dbReference type="EMBL" id="CP071382">
    <property type="protein sequence ID" value="QSV46566.1"/>
    <property type="molecule type" value="Genomic_DNA"/>
</dbReference>
<feature type="transmembrane region" description="Helical" evidence="2">
    <location>
        <begin position="30"/>
        <end position="47"/>
    </location>
</feature>